<comment type="subcellular location">
    <subcellularLocation>
        <location evidence="1">Membrane</location>
        <topology evidence="1">Single-pass type II membrane protein</topology>
    </subcellularLocation>
</comment>
<feature type="compositionally biased region" description="Basic residues" evidence="14">
    <location>
        <begin position="576"/>
        <end position="587"/>
    </location>
</feature>
<evidence type="ECO:0000256" key="10">
    <source>
        <dbReference type="ARBA" id="ARBA00023180"/>
    </source>
</evidence>
<feature type="region of interest" description="Disordered" evidence="14">
    <location>
        <begin position="576"/>
        <end position="597"/>
    </location>
</feature>
<keyword evidence="7" id="KW-0735">Signal-anchor</keyword>
<evidence type="ECO:0000256" key="4">
    <source>
        <dbReference type="ARBA" id="ARBA00022676"/>
    </source>
</evidence>
<organism evidence="16 17">
    <name type="scientific">Colocasia esculenta</name>
    <name type="common">Wild taro</name>
    <name type="synonym">Arum esculentum</name>
    <dbReference type="NCBI Taxonomy" id="4460"/>
    <lineage>
        <taxon>Eukaryota</taxon>
        <taxon>Viridiplantae</taxon>
        <taxon>Streptophyta</taxon>
        <taxon>Embryophyta</taxon>
        <taxon>Tracheophyta</taxon>
        <taxon>Spermatophyta</taxon>
        <taxon>Magnoliopsida</taxon>
        <taxon>Liliopsida</taxon>
        <taxon>Araceae</taxon>
        <taxon>Aroideae</taxon>
        <taxon>Colocasieae</taxon>
        <taxon>Colocasia</taxon>
    </lineage>
</organism>
<proteinExistence type="inferred from homology"/>
<evidence type="ECO:0000256" key="1">
    <source>
        <dbReference type="ARBA" id="ARBA00004606"/>
    </source>
</evidence>
<sequence length="628" mass="70572">GRRTEHEERPRGRRRGREGGGGVGGGGGRWWGMQRIRLSAGNLSLLRWVLTCAIGAIALGALVVVHVFSASEVPALSDAYKLSKKQHEIGYHGWNGELSWTQESAPPQLSKVSTASHKGHSAPEKLWKQPSSRDLVPCVDPTSSYSSPSETRGYLLVHTNGGLNQMRAGVSFLHSVLVPDIHALFGPISLLHQDKKIYSPLWQISDMVAVARIINATLVIPELDKKSFWQDSSNFSDVFDEEHFINSLENDIKIIKKLPKELATATKAVKHFRSWSGVEYYVDEISQLWNDFRVIRAAKSDSRLANNNLPVEIQKLRCRAFYEALQFSPHIRELGRLLVERMRLYGPYIALHLRYEKDMLAFSGCTYGLSPDEADELTMIRENTAHWIVKDIDPMEQRARGYCPLTPKEVGIFLSGLGYPSSTPIYIAAGDIYGGDFHMADLHARFPILMSKEKLATPEELEPFTRYASQMAALDYIVSVESDVFVPSYSGNMARAVAGHRRFLGHWKTITPDRLANTGIFMINLIAVFEGQDMSQMLSSVSLVTRKALVRLFDKIERGKLHEGKKLSNMIIEIHRKRQGSPRKRKGPVSGTKGKERFRSEEAFYENPLPECLCRKEIPASNITLANV</sequence>
<evidence type="ECO:0000313" key="16">
    <source>
        <dbReference type="EMBL" id="MQL73167.1"/>
    </source>
</evidence>
<keyword evidence="6 15" id="KW-0812">Transmembrane</keyword>
<dbReference type="Proteomes" id="UP000652761">
    <property type="component" value="Unassembled WGS sequence"/>
</dbReference>
<keyword evidence="10" id="KW-0325">Glycoprotein</keyword>
<evidence type="ECO:0000256" key="13">
    <source>
        <dbReference type="ARBA" id="ARBA00030350"/>
    </source>
</evidence>
<evidence type="ECO:0000256" key="15">
    <source>
        <dbReference type="SAM" id="Phobius"/>
    </source>
</evidence>
<dbReference type="PANTHER" id="PTHR31741">
    <property type="entry name" value="OS02G0726500 PROTEIN-RELATED"/>
    <property type="match status" value="1"/>
</dbReference>
<evidence type="ECO:0000256" key="3">
    <source>
        <dbReference type="ARBA" id="ARBA00007737"/>
    </source>
</evidence>
<reference evidence="16" key="1">
    <citation type="submission" date="2017-07" db="EMBL/GenBank/DDBJ databases">
        <title>Taro Niue Genome Assembly and Annotation.</title>
        <authorList>
            <person name="Atibalentja N."/>
            <person name="Keating K."/>
            <person name="Fields C.J."/>
        </authorList>
    </citation>
    <scope>NUCLEOTIDE SEQUENCE</scope>
    <source>
        <strain evidence="16">Niue_2</strain>
        <tissue evidence="16">Leaf</tissue>
    </source>
</reference>
<evidence type="ECO:0000256" key="11">
    <source>
        <dbReference type="ARBA" id="ARBA00023253"/>
    </source>
</evidence>
<dbReference type="Pfam" id="PF10250">
    <property type="entry name" value="O-FucT"/>
    <property type="match status" value="1"/>
</dbReference>
<feature type="region of interest" description="Disordered" evidence="14">
    <location>
        <begin position="105"/>
        <end position="126"/>
    </location>
</feature>
<dbReference type="GO" id="GO:0005737">
    <property type="term" value="C:cytoplasm"/>
    <property type="evidence" value="ECO:0007669"/>
    <property type="project" value="TreeGrafter"/>
</dbReference>
<keyword evidence="11" id="KW-0294">Fucose metabolism</keyword>
<dbReference type="PANTHER" id="PTHR31741:SF1">
    <property type="entry name" value="O-FUCOSYLTRANSFERASE 7"/>
    <property type="match status" value="1"/>
</dbReference>
<evidence type="ECO:0000256" key="8">
    <source>
        <dbReference type="ARBA" id="ARBA00022989"/>
    </source>
</evidence>
<comment type="similarity">
    <text evidence="3">Belongs to the glycosyltransferase GT106 family.</text>
</comment>
<keyword evidence="5" id="KW-0808">Transferase</keyword>
<dbReference type="EMBL" id="NMUH01000156">
    <property type="protein sequence ID" value="MQL73167.1"/>
    <property type="molecule type" value="Genomic_DNA"/>
</dbReference>
<dbReference type="GO" id="GO:0016020">
    <property type="term" value="C:membrane"/>
    <property type="evidence" value="ECO:0007669"/>
    <property type="project" value="UniProtKB-SubCell"/>
</dbReference>
<dbReference type="PIRSF" id="PIRSF009360">
    <property type="entry name" value="UCP009360"/>
    <property type="match status" value="1"/>
</dbReference>
<gene>
    <name evidence="16" type="ORF">Taro_005515</name>
</gene>
<comment type="pathway">
    <text evidence="2">Glycan metabolism.</text>
</comment>
<evidence type="ECO:0000256" key="7">
    <source>
        <dbReference type="ARBA" id="ARBA00022968"/>
    </source>
</evidence>
<evidence type="ECO:0000256" key="2">
    <source>
        <dbReference type="ARBA" id="ARBA00004881"/>
    </source>
</evidence>
<name>A0A843TT86_COLES</name>
<feature type="transmembrane region" description="Helical" evidence="15">
    <location>
        <begin position="45"/>
        <end position="68"/>
    </location>
</feature>
<keyword evidence="4" id="KW-0328">Glycosyltransferase</keyword>
<dbReference type="InterPro" id="IPR019378">
    <property type="entry name" value="GDP-Fuc_O-FucTrfase"/>
</dbReference>
<dbReference type="OrthoDB" id="2012966at2759"/>
<keyword evidence="12" id="KW-0119">Carbohydrate metabolism</keyword>
<feature type="compositionally biased region" description="Basic and acidic residues" evidence="14">
    <location>
        <begin position="1"/>
        <end position="10"/>
    </location>
</feature>
<evidence type="ECO:0000256" key="5">
    <source>
        <dbReference type="ARBA" id="ARBA00022679"/>
    </source>
</evidence>
<dbReference type="InterPro" id="IPR024709">
    <property type="entry name" value="FucosylTrfase_pln"/>
</dbReference>
<feature type="region of interest" description="Disordered" evidence="14">
    <location>
        <begin position="1"/>
        <end position="26"/>
    </location>
</feature>
<protein>
    <recommendedName>
        <fullName evidence="13">O-fucosyltransferase family protein</fullName>
    </recommendedName>
</protein>
<feature type="non-terminal residue" evidence="16">
    <location>
        <position position="1"/>
    </location>
</feature>
<feature type="compositionally biased region" description="Polar residues" evidence="14">
    <location>
        <begin position="105"/>
        <end position="116"/>
    </location>
</feature>
<dbReference type="GO" id="GO:0006004">
    <property type="term" value="P:fucose metabolic process"/>
    <property type="evidence" value="ECO:0007669"/>
    <property type="project" value="UniProtKB-KW"/>
</dbReference>
<evidence type="ECO:0000256" key="6">
    <source>
        <dbReference type="ARBA" id="ARBA00022692"/>
    </source>
</evidence>
<comment type="caution">
    <text evidence="16">The sequence shown here is derived from an EMBL/GenBank/DDBJ whole genome shotgun (WGS) entry which is preliminary data.</text>
</comment>
<keyword evidence="8 15" id="KW-1133">Transmembrane helix</keyword>
<evidence type="ECO:0000256" key="12">
    <source>
        <dbReference type="ARBA" id="ARBA00023277"/>
    </source>
</evidence>
<evidence type="ECO:0000256" key="9">
    <source>
        <dbReference type="ARBA" id="ARBA00023136"/>
    </source>
</evidence>
<dbReference type="CDD" id="cd11299">
    <property type="entry name" value="O-FucT_plant"/>
    <property type="match status" value="1"/>
</dbReference>
<dbReference type="GO" id="GO:0016757">
    <property type="term" value="F:glycosyltransferase activity"/>
    <property type="evidence" value="ECO:0007669"/>
    <property type="project" value="UniProtKB-KW"/>
</dbReference>
<evidence type="ECO:0000256" key="14">
    <source>
        <dbReference type="SAM" id="MobiDB-lite"/>
    </source>
</evidence>
<dbReference type="AlphaFoldDB" id="A0A843TT86"/>
<accession>A0A843TT86</accession>
<evidence type="ECO:0000313" key="17">
    <source>
        <dbReference type="Proteomes" id="UP000652761"/>
    </source>
</evidence>
<keyword evidence="9 15" id="KW-0472">Membrane</keyword>
<keyword evidence="17" id="KW-1185">Reference proteome</keyword>